<evidence type="ECO:0000313" key="2">
    <source>
        <dbReference type="Proteomes" id="UP000759537"/>
    </source>
</evidence>
<proteinExistence type="predicted"/>
<comment type="caution">
    <text evidence="1">The sequence shown here is derived from an EMBL/GenBank/DDBJ whole genome shotgun (WGS) entry which is preliminary data.</text>
</comment>
<keyword evidence="2" id="KW-1185">Reference proteome</keyword>
<sequence>MSRLHDVLVEHAKFPFPHPDEFRPVNTTDISYFEVGLLRQDWRAKYAVQDDALIRKLCDSLQTILGDTLLAADAENHLLANFSPRLQSDVYGENEEWFENPSEVQSRTLLELGVYRAARACLSIFGDHRFKTAKEHSIEGGTSRVDYVVLVDNDRKVLCEAKLPSVMRKVGKLLPQRGFELRWIHNQSLVPKIFAKAALYLGLRQMEWLFLTCHNYWIVCRLVISSISSTERGEVFYGPTDWLGSRDPLTPARYTRDSSFGLDD</sequence>
<dbReference type="EMBL" id="WHVB01000112">
    <property type="protein sequence ID" value="KAF8461810.1"/>
    <property type="molecule type" value="Genomic_DNA"/>
</dbReference>
<accession>A0A9P5MP43</accession>
<protein>
    <submittedName>
        <fullName evidence="1">Uncharacterized protein</fullName>
    </submittedName>
</protein>
<reference evidence="1" key="1">
    <citation type="submission" date="2019-10" db="EMBL/GenBank/DDBJ databases">
        <authorList>
            <consortium name="DOE Joint Genome Institute"/>
            <person name="Kuo A."/>
            <person name="Miyauchi S."/>
            <person name="Kiss E."/>
            <person name="Drula E."/>
            <person name="Kohler A."/>
            <person name="Sanchez-Garcia M."/>
            <person name="Andreopoulos B."/>
            <person name="Barry K.W."/>
            <person name="Bonito G."/>
            <person name="Buee M."/>
            <person name="Carver A."/>
            <person name="Chen C."/>
            <person name="Cichocki N."/>
            <person name="Clum A."/>
            <person name="Culley D."/>
            <person name="Crous P.W."/>
            <person name="Fauchery L."/>
            <person name="Girlanda M."/>
            <person name="Hayes R."/>
            <person name="Keri Z."/>
            <person name="LaButti K."/>
            <person name="Lipzen A."/>
            <person name="Lombard V."/>
            <person name="Magnuson J."/>
            <person name="Maillard F."/>
            <person name="Morin E."/>
            <person name="Murat C."/>
            <person name="Nolan M."/>
            <person name="Ohm R."/>
            <person name="Pangilinan J."/>
            <person name="Pereira M."/>
            <person name="Perotto S."/>
            <person name="Peter M."/>
            <person name="Riley R."/>
            <person name="Sitrit Y."/>
            <person name="Stielow B."/>
            <person name="Szollosi G."/>
            <person name="Zifcakova L."/>
            <person name="Stursova M."/>
            <person name="Spatafora J.W."/>
            <person name="Tedersoo L."/>
            <person name="Vaario L.-M."/>
            <person name="Yamada A."/>
            <person name="Yan M."/>
            <person name="Wang P."/>
            <person name="Xu J."/>
            <person name="Bruns T."/>
            <person name="Baldrian P."/>
            <person name="Vilgalys R."/>
            <person name="Henrissat B."/>
            <person name="Grigoriev I.V."/>
            <person name="Hibbett D."/>
            <person name="Nagy L.G."/>
            <person name="Martin F.M."/>
        </authorList>
    </citation>
    <scope>NUCLEOTIDE SEQUENCE</scope>
    <source>
        <strain evidence="1">Prilba</strain>
    </source>
</reference>
<evidence type="ECO:0000313" key="1">
    <source>
        <dbReference type="EMBL" id="KAF8461810.1"/>
    </source>
</evidence>
<gene>
    <name evidence="1" type="ORF">DFH94DRAFT_788986</name>
</gene>
<organism evidence="1 2">
    <name type="scientific">Russula ochroleuca</name>
    <dbReference type="NCBI Taxonomy" id="152965"/>
    <lineage>
        <taxon>Eukaryota</taxon>
        <taxon>Fungi</taxon>
        <taxon>Dikarya</taxon>
        <taxon>Basidiomycota</taxon>
        <taxon>Agaricomycotina</taxon>
        <taxon>Agaricomycetes</taxon>
        <taxon>Russulales</taxon>
        <taxon>Russulaceae</taxon>
        <taxon>Russula</taxon>
    </lineage>
</organism>
<dbReference type="OrthoDB" id="427969at2759"/>
<name>A0A9P5MP43_9AGAM</name>
<dbReference type="AlphaFoldDB" id="A0A9P5MP43"/>
<dbReference type="Proteomes" id="UP000759537">
    <property type="component" value="Unassembled WGS sequence"/>
</dbReference>
<reference evidence="1" key="2">
    <citation type="journal article" date="2020" name="Nat. Commun.">
        <title>Large-scale genome sequencing of mycorrhizal fungi provides insights into the early evolution of symbiotic traits.</title>
        <authorList>
            <person name="Miyauchi S."/>
            <person name="Kiss E."/>
            <person name="Kuo A."/>
            <person name="Drula E."/>
            <person name="Kohler A."/>
            <person name="Sanchez-Garcia M."/>
            <person name="Morin E."/>
            <person name="Andreopoulos B."/>
            <person name="Barry K.W."/>
            <person name="Bonito G."/>
            <person name="Buee M."/>
            <person name="Carver A."/>
            <person name="Chen C."/>
            <person name="Cichocki N."/>
            <person name="Clum A."/>
            <person name="Culley D."/>
            <person name="Crous P.W."/>
            <person name="Fauchery L."/>
            <person name="Girlanda M."/>
            <person name="Hayes R.D."/>
            <person name="Keri Z."/>
            <person name="LaButti K."/>
            <person name="Lipzen A."/>
            <person name="Lombard V."/>
            <person name="Magnuson J."/>
            <person name="Maillard F."/>
            <person name="Murat C."/>
            <person name="Nolan M."/>
            <person name="Ohm R.A."/>
            <person name="Pangilinan J."/>
            <person name="Pereira M.F."/>
            <person name="Perotto S."/>
            <person name="Peter M."/>
            <person name="Pfister S."/>
            <person name="Riley R."/>
            <person name="Sitrit Y."/>
            <person name="Stielow J.B."/>
            <person name="Szollosi G."/>
            <person name="Zifcakova L."/>
            <person name="Stursova M."/>
            <person name="Spatafora J.W."/>
            <person name="Tedersoo L."/>
            <person name="Vaario L.M."/>
            <person name="Yamada A."/>
            <person name="Yan M."/>
            <person name="Wang P."/>
            <person name="Xu J."/>
            <person name="Bruns T."/>
            <person name="Baldrian P."/>
            <person name="Vilgalys R."/>
            <person name="Dunand C."/>
            <person name="Henrissat B."/>
            <person name="Grigoriev I.V."/>
            <person name="Hibbett D."/>
            <person name="Nagy L.G."/>
            <person name="Martin F.M."/>
        </authorList>
    </citation>
    <scope>NUCLEOTIDE SEQUENCE</scope>
    <source>
        <strain evidence="1">Prilba</strain>
    </source>
</reference>